<dbReference type="EMBL" id="UHFX01000003">
    <property type="protein sequence ID" value="SUO04022.1"/>
    <property type="molecule type" value="Genomic_DNA"/>
</dbReference>
<dbReference type="Proteomes" id="UP000540014">
    <property type="component" value="Unassembled WGS sequence"/>
</dbReference>
<reference evidence="1" key="4">
    <citation type="submission" date="2023-01" db="EMBL/GenBank/DDBJ databases">
        <title>Human gut microbiome strain richness.</title>
        <authorList>
            <person name="Chen-Liaw A."/>
        </authorList>
    </citation>
    <scope>NUCLEOTIDE SEQUENCE</scope>
    <source>
        <strain evidence="1">D8_m1001271B151109d0_201107</strain>
    </source>
</reference>
<gene>
    <name evidence="3" type="ORF">DXC78_00170</name>
    <name evidence="2" type="ORF">HF861_05350</name>
    <name evidence="4" type="ORF">NCTC11087_00906</name>
    <name evidence="1" type="ORF">PND82_09175</name>
</gene>
<reference evidence="2 7" key="3">
    <citation type="submission" date="2020-04" db="EMBL/GenBank/DDBJ databases">
        <authorList>
            <person name="Hitch T.C.A."/>
            <person name="Wylensek D."/>
            <person name="Clavel T."/>
        </authorList>
    </citation>
    <scope>NUCLEOTIDE SEQUENCE [LARGE SCALE GENOMIC DNA]</scope>
    <source>
        <strain evidence="2 7">BSM-383-APC-22F</strain>
    </source>
</reference>
<dbReference type="Proteomes" id="UP000260721">
    <property type="component" value="Unassembled WGS sequence"/>
</dbReference>
<name>A0A380LMJ8_9FIRM</name>
<dbReference type="EMBL" id="JABAFR010000010">
    <property type="protein sequence ID" value="NME44309.1"/>
    <property type="molecule type" value="Genomic_DNA"/>
</dbReference>
<evidence type="ECO:0000313" key="4">
    <source>
        <dbReference type="EMBL" id="SUO04022.1"/>
    </source>
</evidence>
<dbReference type="STRING" id="1123313.GCA_000420345_00385"/>
<reference evidence="4 5" key="1">
    <citation type="submission" date="2018-06" db="EMBL/GenBank/DDBJ databases">
        <authorList>
            <consortium name="Pathogen Informatics"/>
            <person name="Doyle S."/>
        </authorList>
    </citation>
    <scope>NUCLEOTIDE SEQUENCE [LARGE SCALE GENOMIC DNA]</scope>
    <source>
        <strain evidence="4 5">NCTC11087</strain>
    </source>
</reference>
<evidence type="ECO:0000313" key="5">
    <source>
        <dbReference type="Proteomes" id="UP000255523"/>
    </source>
</evidence>
<protein>
    <submittedName>
        <fullName evidence="1">FeoB-associated Cys-rich membrane protein</fullName>
    </submittedName>
    <submittedName>
        <fullName evidence="4">Virus attachment protein p12 family</fullName>
    </submittedName>
</protein>
<dbReference type="RefSeq" id="WP_022789271.1">
    <property type="nucleotide sequence ID" value="NZ_CALCIP010000034.1"/>
</dbReference>
<evidence type="ECO:0000313" key="2">
    <source>
        <dbReference type="EMBL" id="NME44309.1"/>
    </source>
</evidence>
<dbReference type="EMBL" id="JAQLXO010000018">
    <property type="protein sequence ID" value="MDB7982986.1"/>
    <property type="molecule type" value="Genomic_DNA"/>
</dbReference>
<dbReference type="Proteomes" id="UP001212981">
    <property type="component" value="Unassembled WGS sequence"/>
</dbReference>
<accession>A0A380LMJ8</accession>
<dbReference type="AlphaFoldDB" id="A0A380LMJ8"/>
<keyword evidence="5" id="KW-1185">Reference proteome</keyword>
<dbReference type="Pfam" id="PF12669">
    <property type="entry name" value="FeoB_associated"/>
    <property type="match status" value="1"/>
</dbReference>
<dbReference type="GeneID" id="77461880"/>
<reference evidence="3 6" key="2">
    <citation type="submission" date="2018-08" db="EMBL/GenBank/DDBJ databases">
        <title>A genome reference for cultivated species of the human gut microbiota.</title>
        <authorList>
            <person name="Zou Y."/>
            <person name="Xue W."/>
            <person name="Luo G."/>
        </authorList>
    </citation>
    <scope>NUCLEOTIDE SEQUENCE [LARGE SCALE GENOMIC DNA]</scope>
    <source>
        <strain evidence="3 6">TF08-11</strain>
    </source>
</reference>
<dbReference type="Proteomes" id="UP000255523">
    <property type="component" value="Unassembled WGS sequence"/>
</dbReference>
<evidence type="ECO:0000313" key="1">
    <source>
        <dbReference type="EMBL" id="MDB7982986.1"/>
    </source>
</evidence>
<sequence>MGNLIVIGILSIIVFLVVRSMWEQRKNPKQCTGDCSSCGSTGCHHDWEAIRKEIKLKEQMK</sequence>
<evidence type="ECO:0000313" key="6">
    <source>
        <dbReference type="Proteomes" id="UP000260721"/>
    </source>
</evidence>
<dbReference type="EMBL" id="QUSK01000001">
    <property type="protein sequence ID" value="RGD78292.1"/>
    <property type="molecule type" value="Genomic_DNA"/>
</dbReference>
<proteinExistence type="predicted"/>
<evidence type="ECO:0000313" key="3">
    <source>
        <dbReference type="EMBL" id="RGD78292.1"/>
    </source>
</evidence>
<evidence type="ECO:0000313" key="7">
    <source>
        <dbReference type="Proteomes" id="UP000540014"/>
    </source>
</evidence>
<organism evidence="4 5">
    <name type="scientific">Faecalicoccus pleomorphus</name>
    <dbReference type="NCBI Taxonomy" id="1323"/>
    <lineage>
        <taxon>Bacteria</taxon>
        <taxon>Bacillati</taxon>
        <taxon>Bacillota</taxon>
        <taxon>Erysipelotrichia</taxon>
        <taxon>Erysipelotrichales</taxon>
        <taxon>Erysipelotrichaceae</taxon>
        <taxon>Faecalicoccus</taxon>
    </lineage>
</organism>